<evidence type="ECO:0000313" key="1">
    <source>
        <dbReference type="EMBL" id="SEQ45368.1"/>
    </source>
</evidence>
<organism evidence="1 2">
    <name type="scientific">Giesbergeria anulus</name>
    <dbReference type="NCBI Taxonomy" id="180197"/>
    <lineage>
        <taxon>Bacteria</taxon>
        <taxon>Pseudomonadati</taxon>
        <taxon>Pseudomonadota</taxon>
        <taxon>Betaproteobacteria</taxon>
        <taxon>Burkholderiales</taxon>
        <taxon>Comamonadaceae</taxon>
        <taxon>Giesbergeria</taxon>
    </lineage>
</organism>
<evidence type="ECO:0000313" key="2">
    <source>
        <dbReference type="Proteomes" id="UP000199766"/>
    </source>
</evidence>
<dbReference type="EMBL" id="FOGD01000001">
    <property type="protein sequence ID" value="SEQ45368.1"/>
    <property type="molecule type" value="Genomic_DNA"/>
</dbReference>
<dbReference type="Proteomes" id="UP000199766">
    <property type="component" value="Unassembled WGS sequence"/>
</dbReference>
<accession>A0A1H9G6E9</accession>
<proteinExistence type="predicted"/>
<sequence length="99" mass="11068">MSIIAAKLHERKTAFISLHELLETIVKHDGCTLQDAAQFLHTTLSGLGEFDYIPWQEYGDLYFGGTDSAIGERLLRSVAVHGQYTEVTVPSWANDDIPF</sequence>
<name>A0A1H9G6E9_9BURK</name>
<reference evidence="1 2" key="1">
    <citation type="submission" date="2016-10" db="EMBL/GenBank/DDBJ databases">
        <authorList>
            <person name="de Groot N.N."/>
        </authorList>
    </citation>
    <scope>NUCLEOTIDE SEQUENCE [LARGE SCALE GENOMIC DNA]</scope>
    <source>
        <strain evidence="1 2">ATCC 35958</strain>
    </source>
</reference>
<keyword evidence="2" id="KW-1185">Reference proteome</keyword>
<dbReference type="RefSeq" id="WP_091452788.1">
    <property type="nucleotide sequence ID" value="NZ_FOGD01000001.1"/>
</dbReference>
<dbReference type="STRING" id="180197.SAMN02982919_00721"/>
<gene>
    <name evidence="1" type="ORF">SAMN02982919_00721</name>
</gene>
<dbReference type="AlphaFoldDB" id="A0A1H9G6E9"/>
<protein>
    <submittedName>
        <fullName evidence="1">Uncharacterized protein</fullName>
    </submittedName>
</protein>